<dbReference type="SMART" id="SM00448">
    <property type="entry name" value="REC"/>
    <property type="match status" value="1"/>
</dbReference>
<dbReference type="InterPro" id="IPR041522">
    <property type="entry name" value="CdaR_GGDEF"/>
</dbReference>
<name>A0ABW1V996_9BACL</name>
<dbReference type="Gene3D" id="1.10.10.60">
    <property type="entry name" value="Homeodomain-like"/>
    <property type="match status" value="2"/>
</dbReference>
<dbReference type="InterPro" id="IPR018062">
    <property type="entry name" value="HTH_AraC-typ_CS"/>
</dbReference>
<keyword evidence="2" id="KW-0238">DNA-binding</keyword>
<feature type="domain" description="HTH araC/xylS-type" evidence="6">
    <location>
        <begin position="342"/>
        <end position="440"/>
    </location>
</feature>
<dbReference type="SUPFAM" id="SSF46689">
    <property type="entry name" value="Homeodomain-like"/>
    <property type="match status" value="2"/>
</dbReference>
<evidence type="ECO:0000256" key="2">
    <source>
        <dbReference type="ARBA" id="ARBA00023125"/>
    </source>
</evidence>
<keyword evidence="1" id="KW-0805">Transcription regulation</keyword>
<evidence type="ECO:0000256" key="1">
    <source>
        <dbReference type="ARBA" id="ARBA00023015"/>
    </source>
</evidence>
<dbReference type="Pfam" id="PF12833">
    <property type="entry name" value="HTH_18"/>
    <property type="match status" value="1"/>
</dbReference>
<feature type="coiled-coil region" evidence="5">
    <location>
        <begin position="109"/>
        <end position="136"/>
    </location>
</feature>
<dbReference type="InterPro" id="IPR020449">
    <property type="entry name" value="Tscrpt_reg_AraC-type_HTH"/>
</dbReference>
<dbReference type="PROSITE" id="PS01124">
    <property type="entry name" value="HTH_ARAC_FAMILY_2"/>
    <property type="match status" value="1"/>
</dbReference>
<dbReference type="Pfam" id="PF17853">
    <property type="entry name" value="GGDEF_2"/>
    <property type="match status" value="1"/>
</dbReference>
<dbReference type="InterPro" id="IPR018060">
    <property type="entry name" value="HTH_AraC"/>
</dbReference>
<proteinExistence type="predicted"/>
<sequence length="444" mass="51069">MYRILIADDEALEREGMRWIISNMVDEKFEIIEAENGREALQKASIHKPHIVFMDIRMPGMDGLLALRSIRQELPTARFVLVTAYDYFDYAREAIRLGAKDYIVKPAKRQEIVELIERLLTNIKQEQQETSALKGREQQLSKLLPLVKAELALGLIAESINEQELLSIAESLQLPLEQACAVVIAFPEIKLDRKELEQHVQQLHERHSNDRTFLFSSPLVKEHIVLFISGKEELQPEELLHYANTYSASIYSSCKKAMPDQPVLIGIGNVHTGIHGARRSYYEAVFASTTATEQHAISQFQHMESINTQPLLISKAEQYAYVQQAIALIRQEREEQAFSIVDAAASYIERNYQRELSLEEVAEQVHLNPYYFSKVFKQQTGETFIDYITRIRIEHAKQWMSNKDMSLKEICYLVGYNDPNYFSRVFKKVTGITPSEYRASTATS</sequence>
<dbReference type="Proteomes" id="UP001596233">
    <property type="component" value="Unassembled WGS sequence"/>
</dbReference>
<evidence type="ECO:0000313" key="8">
    <source>
        <dbReference type="EMBL" id="MFC6334040.1"/>
    </source>
</evidence>
<reference evidence="9" key="1">
    <citation type="journal article" date="2019" name="Int. J. Syst. Evol. Microbiol.">
        <title>The Global Catalogue of Microorganisms (GCM) 10K type strain sequencing project: providing services to taxonomists for standard genome sequencing and annotation.</title>
        <authorList>
            <consortium name="The Broad Institute Genomics Platform"/>
            <consortium name="The Broad Institute Genome Sequencing Center for Infectious Disease"/>
            <person name="Wu L."/>
            <person name="Ma J."/>
        </authorList>
    </citation>
    <scope>NUCLEOTIDE SEQUENCE [LARGE SCALE GENOMIC DNA]</scope>
    <source>
        <strain evidence="9">PCU 280</strain>
    </source>
</reference>
<dbReference type="SUPFAM" id="SSF52172">
    <property type="entry name" value="CheY-like"/>
    <property type="match status" value="1"/>
</dbReference>
<keyword evidence="4" id="KW-0597">Phosphoprotein</keyword>
<dbReference type="InterPro" id="IPR011006">
    <property type="entry name" value="CheY-like_superfamily"/>
</dbReference>
<evidence type="ECO:0000256" key="3">
    <source>
        <dbReference type="ARBA" id="ARBA00023163"/>
    </source>
</evidence>
<dbReference type="CDD" id="cd17536">
    <property type="entry name" value="REC_YesN-like"/>
    <property type="match status" value="1"/>
</dbReference>
<dbReference type="Gene3D" id="3.40.50.2300">
    <property type="match status" value="1"/>
</dbReference>
<dbReference type="RefSeq" id="WP_379236165.1">
    <property type="nucleotide sequence ID" value="NZ_JBHSTE010000005.1"/>
</dbReference>
<keyword evidence="9" id="KW-1185">Reference proteome</keyword>
<evidence type="ECO:0000256" key="5">
    <source>
        <dbReference type="SAM" id="Coils"/>
    </source>
</evidence>
<dbReference type="PROSITE" id="PS00041">
    <property type="entry name" value="HTH_ARAC_FAMILY_1"/>
    <property type="match status" value="1"/>
</dbReference>
<dbReference type="InterPro" id="IPR009057">
    <property type="entry name" value="Homeodomain-like_sf"/>
</dbReference>
<protein>
    <submittedName>
        <fullName evidence="8">AraC family transcriptional regulator</fullName>
    </submittedName>
</protein>
<dbReference type="Pfam" id="PF00072">
    <property type="entry name" value="Response_reg"/>
    <property type="match status" value="1"/>
</dbReference>
<evidence type="ECO:0000259" key="7">
    <source>
        <dbReference type="PROSITE" id="PS50110"/>
    </source>
</evidence>
<organism evidence="8 9">
    <name type="scientific">Paenibacillus septentrionalis</name>
    <dbReference type="NCBI Taxonomy" id="429342"/>
    <lineage>
        <taxon>Bacteria</taxon>
        <taxon>Bacillati</taxon>
        <taxon>Bacillota</taxon>
        <taxon>Bacilli</taxon>
        <taxon>Bacillales</taxon>
        <taxon>Paenibacillaceae</taxon>
        <taxon>Paenibacillus</taxon>
    </lineage>
</organism>
<dbReference type="InterPro" id="IPR001789">
    <property type="entry name" value="Sig_transdc_resp-reg_receiver"/>
</dbReference>
<dbReference type="PROSITE" id="PS50110">
    <property type="entry name" value="RESPONSE_REGULATORY"/>
    <property type="match status" value="1"/>
</dbReference>
<accession>A0ABW1V996</accession>
<dbReference type="SMART" id="SM00342">
    <property type="entry name" value="HTH_ARAC"/>
    <property type="match status" value="1"/>
</dbReference>
<dbReference type="PRINTS" id="PR00032">
    <property type="entry name" value="HTHARAC"/>
</dbReference>
<keyword evidence="5" id="KW-0175">Coiled coil</keyword>
<feature type="domain" description="Response regulatory" evidence="7">
    <location>
        <begin position="3"/>
        <end position="120"/>
    </location>
</feature>
<dbReference type="PANTHER" id="PTHR43280:SF28">
    <property type="entry name" value="HTH-TYPE TRANSCRIPTIONAL ACTIVATOR RHAS"/>
    <property type="match status" value="1"/>
</dbReference>
<evidence type="ECO:0000313" key="9">
    <source>
        <dbReference type="Proteomes" id="UP001596233"/>
    </source>
</evidence>
<gene>
    <name evidence="8" type="ORF">ACFP56_15535</name>
</gene>
<dbReference type="PANTHER" id="PTHR43280">
    <property type="entry name" value="ARAC-FAMILY TRANSCRIPTIONAL REGULATOR"/>
    <property type="match status" value="1"/>
</dbReference>
<dbReference type="EMBL" id="JBHSTE010000005">
    <property type="protein sequence ID" value="MFC6334040.1"/>
    <property type="molecule type" value="Genomic_DNA"/>
</dbReference>
<evidence type="ECO:0000256" key="4">
    <source>
        <dbReference type="PROSITE-ProRule" id="PRU00169"/>
    </source>
</evidence>
<feature type="modified residue" description="4-aspartylphosphate" evidence="4">
    <location>
        <position position="55"/>
    </location>
</feature>
<evidence type="ECO:0000259" key="6">
    <source>
        <dbReference type="PROSITE" id="PS01124"/>
    </source>
</evidence>
<comment type="caution">
    <text evidence="8">The sequence shown here is derived from an EMBL/GenBank/DDBJ whole genome shotgun (WGS) entry which is preliminary data.</text>
</comment>
<keyword evidence="3" id="KW-0804">Transcription</keyword>